<sequence length="478" mass="49775">PEPTPTPEPEPEPEPEPVPEPPKPTYTRILWVAPSGSDSASGTESAPLRTVTRALTLIAPGEAIYLKTGTYAERLKLEERGGTEAKPLTVKAAPGSAPVVKPGGESALVDVRGAYWRVEGLTLDAAGSAAFAVLWRGTAAHHGVLRDCVAKNGTAGAGLNVSEKAHDILIEGNTISNFSRGGSDSHGIIVQTTSKNVVVRGNDIHHNSGDAVQCIGPEAGATVSGTPFDNLLVEDNELHENRENGVDVKTCTHVTLRGNIIWGHKATSTSRGEGVVVHLSASDVTLEDNVFYGNGRAINIGGNRVNGPPTRIIIRRNLIRDGLGGSEDGGGIRVDTSTDVKVQHNTVWNMPGPCLTFGHGDTGPSAGLDVRNNVFAGCGVSARAGAARSGTVMDGNLFFRSSGSISFLLNGESVNLTEWRSRSGLDKRSLEKSPGFVNIDTGDFRLGSGSAGRNAGLGLGLTFCGAAPDLGAFESDCP</sequence>
<gene>
    <name evidence="7" type="ORF">FJV41_09855</name>
</gene>
<dbReference type="EMBL" id="VIFM01000028">
    <property type="protein sequence ID" value="TQF16196.1"/>
    <property type="molecule type" value="Genomic_DNA"/>
</dbReference>
<evidence type="ECO:0000259" key="5">
    <source>
        <dbReference type="Pfam" id="PF07602"/>
    </source>
</evidence>
<dbReference type="InterPro" id="IPR011459">
    <property type="entry name" value="DUF1565"/>
</dbReference>
<proteinExistence type="predicted"/>
<feature type="domain" description="DUF1565" evidence="5">
    <location>
        <begin position="35"/>
        <end position="75"/>
    </location>
</feature>
<feature type="domain" description="Right handed beta helix" evidence="6">
    <location>
        <begin position="140"/>
        <end position="291"/>
    </location>
</feature>
<dbReference type="InterPro" id="IPR039448">
    <property type="entry name" value="Beta_helix"/>
</dbReference>
<accession>A0A540X4M0</accession>
<dbReference type="PANTHER" id="PTHR40088">
    <property type="entry name" value="PECTATE LYASE (EUROFUNG)"/>
    <property type="match status" value="1"/>
</dbReference>
<evidence type="ECO:0000313" key="8">
    <source>
        <dbReference type="Proteomes" id="UP000315369"/>
    </source>
</evidence>
<dbReference type="Pfam" id="PF07602">
    <property type="entry name" value="DUF1565"/>
    <property type="match status" value="1"/>
</dbReference>
<protein>
    <submittedName>
        <fullName evidence="7">DUF1565 domain-containing protein</fullName>
    </submittedName>
</protein>
<name>A0A540X4M0_9BACT</name>
<evidence type="ECO:0000256" key="2">
    <source>
        <dbReference type="ARBA" id="ARBA00022525"/>
    </source>
</evidence>
<comment type="caution">
    <text evidence="7">The sequence shown here is derived from an EMBL/GenBank/DDBJ whole genome shotgun (WGS) entry which is preliminary data.</text>
</comment>
<dbReference type="Gene3D" id="2.160.20.10">
    <property type="entry name" value="Single-stranded right-handed beta-helix, Pectin lyase-like"/>
    <property type="match status" value="2"/>
</dbReference>
<keyword evidence="8" id="KW-1185">Reference proteome</keyword>
<dbReference type="OrthoDB" id="5522893at2"/>
<dbReference type="Pfam" id="PF13229">
    <property type="entry name" value="Beta_helix"/>
    <property type="match status" value="1"/>
</dbReference>
<organism evidence="7 8">
    <name type="scientific">Myxococcus llanfairpwllgwyngyllgogerychwyrndrobwllllantysiliogogogochensis</name>
    <dbReference type="NCBI Taxonomy" id="2590453"/>
    <lineage>
        <taxon>Bacteria</taxon>
        <taxon>Pseudomonadati</taxon>
        <taxon>Myxococcota</taxon>
        <taxon>Myxococcia</taxon>
        <taxon>Myxococcales</taxon>
        <taxon>Cystobacterineae</taxon>
        <taxon>Myxococcaceae</taxon>
        <taxon>Myxococcus</taxon>
    </lineage>
</organism>
<reference evidence="7 8" key="1">
    <citation type="submission" date="2019-06" db="EMBL/GenBank/DDBJ databases">
        <authorList>
            <person name="Livingstone P."/>
            <person name="Whitworth D."/>
        </authorList>
    </citation>
    <scope>NUCLEOTIDE SEQUENCE [LARGE SCALE GENOMIC DNA]</scope>
    <source>
        <strain evidence="7 8">AM401</strain>
    </source>
</reference>
<evidence type="ECO:0000256" key="4">
    <source>
        <dbReference type="SAM" id="MobiDB-lite"/>
    </source>
</evidence>
<dbReference type="InterPro" id="IPR006626">
    <property type="entry name" value="PbH1"/>
</dbReference>
<evidence type="ECO:0000313" key="7">
    <source>
        <dbReference type="EMBL" id="TQF16196.1"/>
    </source>
</evidence>
<dbReference type="InterPro" id="IPR052052">
    <property type="entry name" value="Polysaccharide_Lyase_9"/>
</dbReference>
<keyword evidence="2" id="KW-0964">Secreted</keyword>
<keyword evidence="3" id="KW-0732">Signal</keyword>
<comment type="subcellular location">
    <subcellularLocation>
        <location evidence="1">Secreted</location>
    </subcellularLocation>
</comment>
<dbReference type="InterPro" id="IPR012334">
    <property type="entry name" value="Pectin_lyas_fold"/>
</dbReference>
<dbReference type="SMART" id="SM00710">
    <property type="entry name" value="PbH1"/>
    <property type="match status" value="8"/>
</dbReference>
<evidence type="ECO:0000256" key="3">
    <source>
        <dbReference type="ARBA" id="ARBA00022729"/>
    </source>
</evidence>
<evidence type="ECO:0000259" key="6">
    <source>
        <dbReference type="Pfam" id="PF13229"/>
    </source>
</evidence>
<dbReference type="GO" id="GO:0005576">
    <property type="term" value="C:extracellular region"/>
    <property type="evidence" value="ECO:0007669"/>
    <property type="project" value="UniProtKB-SubCell"/>
</dbReference>
<feature type="non-terminal residue" evidence="7">
    <location>
        <position position="1"/>
    </location>
</feature>
<dbReference type="SUPFAM" id="SSF51126">
    <property type="entry name" value="Pectin lyase-like"/>
    <property type="match status" value="1"/>
</dbReference>
<feature type="region of interest" description="Disordered" evidence="4">
    <location>
        <begin position="1"/>
        <end position="26"/>
    </location>
</feature>
<dbReference type="InterPro" id="IPR011050">
    <property type="entry name" value="Pectin_lyase_fold/virulence"/>
</dbReference>
<dbReference type="PANTHER" id="PTHR40088:SF2">
    <property type="entry name" value="SECRETED SUGAR HYDROLASE"/>
    <property type="match status" value="1"/>
</dbReference>
<dbReference type="RefSeq" id="WP_141642179.1">
    <property type="nucleotide sequence ID" value="NZ_VIFM01000028.1"/>
</dbReference>
<evidence type="ECO:0000256" key="1">
    <source>
        <dbReference type="ARBA" id="ARBA00004613"/>
    </source>
</evidence>
<dbReference type="Proteomes" id="UP000315369">
    <property type="component" value="Unassembled WGS sequence"/>
</dbReference>
<dbReference type="GO" id="GO:0016837">
    <property type="term" value="F:carbon-oxygen lyase activity, acting on polysaccharides"/>
    <property type="evidence" value="ECO:0007669"/>
    <property type="project" value="TreeGrafter"/>
</dbReference>
<dbReference type="AlphaFoldDB" id="A0A540X4M0"/>